<keyword evidence="2" id="KW-1185">Reference proteome</keyword>
<sequence length="66" mass="6904">MIGWAECGTRSPDCCGRAGRCRRSSAGLLREGRKVQAIKVYGCTGEATGAGLAEAKEAVEGMERQG</sequence>
<evidence type="ECO:0000313" key="2">
    <source>
        <dbReference type="Proteomes" id="UP001500973"/>
    </source>
</evidence>
<proteinExistence type="predicted"/>
<comment type="caution">
    <text evidence="1">The sequence shown here is derived from an EMBL/GenBank/DDBJ whole genome shotgun (WGS) entry which is preliminary data.</text>
</comment>
<evidence type="ECO:0000313" key="1">
    <source>
        <dbReference type="EMBL" id="GAA1419530.1"/>
    </source>
</evidence>
<dbReference type="Gene3D" id="3.30.1390.10">
    <property type="match status" value="1"/>
</dbReference>
<protein>
    <submittedName>
        <fullName evidence="1">Uncharacterized protein</fullName>
    </submittedName>
</protein>
<organism evidence="1 2">
    <name type="scientific">Streptomyces thermospinosisporus</name>
    <dbReference type="NCBI Taxonomy" id="161482"/>
    <lineage>
        <taxon>Bacteria</taxon>
        <taxon>Bacillati</taxon>
        <taxon>Actinomycetota</taxon>
        <taxon>Actinomycetes</taxon>
        <taxon>Kitasatosporales</taxon>
        <taxon>Streptomycetaceae</taxon>
        <taxon>Streptomyces</taxon>
    </lineage>
</organism>
<gene>
    <name evidence="1" type="ORF">GCM10009601_16510</name>
</gene>
<dbReference type="EMBL" id="BAAAIZ010000019">
    <property type="protein sequence ID" value="GAA1419530.1"/>
    <property type="molecule type" value="Genomic_DNA"/>
</dbReference>
<accession>A0ABN1YRJ9</accession>
<reference evidence="1 2" key="1">
    <citation type="journal article" date="2019" name="Int. J. Syst. Evol. Microbiol.">
        <title>The Global Catalogue of Microorganisms (GCM) 10K type strain sequencing project: providing services to taxonomists for standard genome sequencing and annotation.</title>
        <authorList>
            <consortium name="The Broad Institute Genomics Platform"/>
            <consortium name="The Broad Institute Genome Sequencing Center for Infectious Disease"/>
            <person name="Wu L."/>
            <person name="Ma J."/>
        </authorList>
    </citation>
    <scope>NUCLEOTIDE SEQUENCE [LARGE SCALE GENOMIC DNA]</scope>
    <source>
        <strain evidence="1 2">JCM 11756</strain>
    </source>
</reference>
<dbReference type="Proteomes" id="UP001500973">
    <property type="component" value="Unassembled WGS sequence"/>
</dbReference>
<dbReference type="InterPro" id="IPR014719">
    <property type="entry name" value="Ribosomal_bL12_C/ClpS-like"/>
</dbReference>
<name>A0ABN1YRJ9_9ACTN</name>